<feature type="transmembrane region" description="Helical" evidence="8">
    <location>
        <begin position="382"/>
        <end position="400"/>
    </location>
</feature>
<name>A0A7R9YE48_9STRA</name>
<feature type="transmembrane region" description="Helical" evidence="8">
    <location>
        <begin position="318"/>
        <end position="337"/>
    </location>
</feature>
<keyword evidence="5" id="KW-0406">Ion transport</keyword>
<dbReference type="GO" id="GO:0140107">
    <property type="term" value="F:high-affinity potassium ion transmembrane transporter activity"/>
    <property type="evidence" value="ECO:0007669"/>
    <property type="project" value="TreeGrafter"/>
</dbReference>
<reference evidence="9" key="1">
    <citation type="submission" date="2021-01" db="EMBL/GenBank/DDBJ databases">
        <authorList>
            <person name="Corre E."/>
            <person name="Pelletier E."/>
            <person name="Niang G."/>
            <person name="Scheremetjew M."/>
            <person name="Finn R."/>
            <person name="Kale V."/>
            <person name="Holt S."/>
            <person name="Cochrane G."/>
            <person name="Meng A."/>
            <person name="Brown T."/>
            <person name="Cohen L."/>
        </authorList>
    </citation>
    <scope>NUCLEOTIDE SEQUENCE</scope>
    <source>
        <strain evidence="9">CCMP2078</strain>
    </source>
</reference>
<feature type="transmembrane region" description="Helical" evidence="8">
    <location>
        <begin position="677"/>
        <end position="701"/>
    </location>
</feature>
<dbReference type="PANTHER" id="PTHR31064:SF30">
    <property type="entry name" value="HIGH-AFFINITY POTASSIUM TRANSPORT PROTEIN-RELATED"/>
    <property type="match status" value="1"/>
</dbReference>
<dbReference type="InterPro" id="IPR051143">
    <property type="entry name" value="TrkH_K-transport"/>
</dbReference>
<organism evidence="9">
    <name type="scientific">Pinguiococcus pyrenoidosus</name>
    <dbReference type="NCBI Taxonomy" id="172671"/>
    <lineage>
        <taxon>Eukaryota</taxon>
        <taxon>Sar</taxon>
        <taxon>Stramenopiles</taxon>
        <taxon>Ochrophyta</taxon>
        <taxon>Pinguiophyceae</taxon>
        <taxon>Pinguiochrysidales</taxon>
        <taxon>Pinguiochrysidaceae</taxon>
        <taxon>Pinguiococcus</taxon>
    </lineage>
</organism>
<dbReference type="InterPro" id="IPR003445">
    <property type="entry name" value="Cat_transpt"/>
</dbReference>
<evidence type="ECO:0000256" key="6">
    <source>
        <dbReference type="ARBA" id="ARBA00023136"/>
    </source>
</evidence>
<dbReference type="GO" id="GO:0005886">
    <property type="term" value="C:plasma membrane"/>
    <property type="evidence" value="ECO:0007669"/>
    <property type="project" value="TreeGrafter"/>
</dbReference>
<evidence type="ECO:0000256" key="1">
    <source>
        <dbReference type="ARBA" id="ARBA00004141"/>
    </source>
</evidence>
<evidence type="ECO:0000256" key="5">
    <source>
        <dbReference type="ARBA" id="ARBA00023065"/>
    </source>
</evidence>
<dbReference type="Pfam" id="PF02386">
    <property type="entry name" value="TrkH"/>
    <property type="match status" value="2"/>
</dbReference>
<keyword evidence="3 8" id="KW-0812">Transmembrane</keyword>
<comment type="subcellular location">
    <subcellularLocation>
        <location evidence="1">Membrane</location>
        <topology evidence="1">Multi-pass membrane protein</topology>
    </subcellularLocation>
</comment>
<evidence type="ECO:0000256" key="7">
    <source>
        <dbReference type="SAM" id="MobiDB-lite"/>
    </source>
</evidence>
<evidence type="ECO:0000313" key="9">
    <source>
        <dbReference type="EMBL" id="CAD8262546.1"/>
    </source>
</evidence>
<evidence type="ECO:0000256" key="2">
    <source>
        <dbReference type="ARBA" id="ARBA00022448"/>
    </source>
</evidence>
<feature type="transmembrane region" description="Helical" evidence="8">
    <location>
        <begin position="257"/>
        <end position="286"/>
    </location>
</feature>
<keyword evidence="2" id="KW-0813">Transport</keyword>
<evidence type="ECO:0000256" key="3">
    <source>
        <dbReference type="ARBA" id="ARBA00022692"/>
    </source>
</evidence>
<feature type="transmembrane region" description="Helical" evidence="8">
    <location>
        <begin position="608"/>
        <end position="634"/>
    </location>
</feature>
<dbReference type="GO" id="GO:1990573">
    <property type="term" value="P:potassium ion import across plasma membrane"/>
    <property type="evidence" value="ECO:0007669"/>
    <property type="project" value="TreeGrafter"/>
</dbReference>
<feature type="compositionally biased region" description="Basic and acidic residues" evidence="7">
    <location>
        <begin position="807"/>
        <end position="816"/>
    </location>
</feature>
<evidence type="ECO:0000256" key="8">
    <source>
        <dbReference type="SAM" id="Phobius"/>
    </source>
</evidence>
<dbReference type="PANTHER" id="PTHR31064">
    <property type="entry name" value="POTASSIUM TRANSPORT PROTEIN DDB_G0292412-RELATED"/>
    <property type="match status" value="1"/>
</dbReference>
<keyword evidence="4 8" id="KW-1133">Transmembrane helix</keyword>
<protein>
    <submittedName>
        <fullName evidence="9">Uncharacterized protein</fullName>
    </submittedName>
</protein>
<accession>A0A7R9YE48</accession>
<feature type="region of interest" description="Disordered" evidence="7">
    <location>
        <begin position="778"/>
        <end position="816"/>
    </location>
</feature>
<evidence type="ECO:0000256" key="4">
    <source>
        <dbReference type="ARBA" id="ARBA00022989"/>
    </source>
</evidence>
<feature type="compositionally biased region" description="Basic and acidic residues" evidence="7">
    <location>
        <begin position="723"/>
        <end position="733"/>
    </location>
</feature>
<dbReference type="EMBL" id="HBEA01015782">
    <property type="protein sequence ID" value="CAD8262546.1"/>
    <property type="molecule type" value="Transcribed_RNA"/>
</dbReference>
<dbReference type="GO" id="GO:0030007">
    <property type="term" value="P:intracellular potassium ion homeostasis"/>
    <property type="evidence" value="ECO:0007669"/>
    <property type="project" value="TreeGrafter"/>
</dbReference>
<keyword evidence="6 8" id="KW-0472">Membrane</keyword>
<feature type="transmembrane region" description="Helical" evidence="8">
    <location>
        <begin position="182"/>
        <end position="206"/>
    </location>
</feature>
<sequence>MMSEESAVTPGPAASSLLPDRNFPPDKPPATPPPPLVLPFSPCQDDSTSMQATTRVAPASTLPFRRMVFLWLCGVSFLGGVALFLAERGHMNISFIDAVFLGANAATASGLSPVDVAQLCALSKTVLILAVQLGSSTMISLVPVYIRMQSLRPLLPLEGAAFDLQRYRRVPQWLVEYKALVILLRIMLAYQAILYLTFFLAIYAYVASSPHLAEIVRDEAGTGPAAFSAFHVLSAYNNAGFSLQSTSFSAFDGQPGLLSIISLLCLLGNVLLPIVLRWILVVLSFLSSRKSSRKVYFRYLLLNGRDVYSNIFVSQQTWVLFITQLILICTQVSIIWVSSADSEVYEEHGSRTRFALSFFQAVNTRHAGLKVLEIAKEDPSVLVVYILMMFLAPVPFMLVLRSSTNVASGKTREMLSMEESPGGALVFDGQTLEPGMSSVMTDEERQQSLGMAGHSLQRSVASVERMLFGDEVHSTRAEGYYRLPEAGEDQKDGASLLHDANTSDLSWHDGHLLSSRSMADLEATHLPRERPASYYGGSTRMVNVRMLMRQKQIQETQNQLRQRIKAGRWREEDYLVDTRVLLMVAYPNERVPYATRLTARARAVMYHLFRIAVGFANSIAARDLVLLWFAWYLICASGGRGNVASRLESQFAVFFEIVSAYGNVGLSLGSDDPDNPYASFSAGFSTFGKIVIIAISILGALRGLPLHVDSVLTIMHPPPLSELLRDPETDSRSSRSSVEFTARDRGSPARSWSLMPFSFSASWPQRWASTACSALGFDRPGPGRASEGRAGKLGASPQPLLEGEEAQGERGSERED</sequence>
<dbReference type="AlphaFoldDB" id="A0A7R9YE48"/>
<proteinExistence type="predicted"/>
<feature type="transmembrane region" description="Helical" evidence="8">
    <location>
        <begin position="68"/>
        <end position="86"/>
    </location>
</feature>
<feature type="region of interest" description="Disordered" evidence="7">
    <location>
        <begin position="722"/>
        <end position="742"/>
    </location>
</feature>
<feature type="compositionally biased region" description="Pro residues" evidence="7">
    <location>
        <begin position="25"/>
        <end position="37"/>
    </location>
</feature>
<feature type="region of interest" description="Disordered" evidence="7">
    <location>
        <begin position="1"/>
        <end position="47"/>
    </location>
</feature>
<gene>
    <name evidence="9" type="ORF">PPYR1160_LOCUS12048</name>
</gene>